<reference evidence="13" key="2">
    <citation type="submission" date="2025-09" db="UniProtKB">
        <authorList>
            <consortium name="Ensembl"/>
        </authorList>
    </citation>
    <scope>IDENTIFICATION</scope>
</reference>
<accession>A0A674BE30</accession>
<dbReference type="EC" id="1.3.8.5" evidence="7"/>
<evidence type="ECO:0000256" key="8">
    <source>
        <dbReference type="ARBA" id="ARBA00049552"/>
    </source>
</evidence>
<evidence type="ECO:0000256" key="2">
    <source>
        <dbReference type="ARBA" id="ARBA00009347"/>
    </source>
</evidence>
<dbReference type="PIRSF" id="PIRSF016578">
    <property type="entry name" value="HsaA"/>
    <property type="match status" value="1"/>
</dbReference>
<dbReference type="InterPro" id="IPR036250">
    <property type="entry name" value="AcylCo_DH-like_C"/>
</dbReference>
<dbReference type="Gene3D" id="1.20.140.10">
    <property type="entry name" value="Butyryl-CoA Dehydrogenase, subunit A, domain 3"/>
    <property type="match status" value="1"/>
</dbReference>
<evidence type="ECO:0000256" key="1">
    <source>
        <dbReference type="ARBA" id="ARBA00001974"/>
    </source>
</evidence>
<gene>
    <name evidence="13" type="primary">ACAD8</name>
    <name evidence="13" type="synonym">acad8</name>
</gene>
<feature type="domain" description="Acyl-CoA oxidase/dehydrogenase middle" evidence="11">
    <location>
        <begin position="161"/>
        <end position="249"/>
    </location>
</feature>
<comment type="similarity">
    <text evidence="2 9">Belongs to the acyl-CoA dehydrogenase family.</text>
</comment>
<evidence type="ECO:0000256" key="9">
    <source>
        <dbReference type="RuleBase" id="RU362125"/>
    </source>
</evidence>
<dbReference type="InterPro" id="IPR006091">
    <property type="entry name" value="Acyl-CoA_Oxase/DH_mid-dom"/>
</dbReference>
<dbReference type="Ensembl" id="ENSSTUT00000073546.1">
    <property type="protein sequence ID" value="ENSSTUP00000069226.1"/>
    <property type="gene ID" value="ENSSTUG00000029846.1"/>
</dbReference>
<comment type="cofactor">
    <cofactor evidence="1 9">
        <name>FAD</name>
        <dbReference type="ChEBI" id="CHEBI:57692"/>
    </cofactor>
</comment>
<keyword evidence="5" id="KW-0809">Transit peptide</keyword>
<evidence type="ECO:0000259" key="11">
    <source>
        <dbReference type="Pfam" id="PF02770"/>
    </source>
</evidence>
<dbReference type="InterPro" id="IPR037069">
    <property type="entry name" value="AcylCoA_DH/ox_N_sf"/>
</dbReference>
<dbReference type="AlphaFoldDB" id="A0A674BE30"/>
<dbReference type="Pfam" id="PF02771">
    <property type="entry name" value="Acyl-CoA_dh_N"/>
    <property type="match status" value="1"/>
</dbReference>
<dbReference type="SUPFAM" id="SSF47203">
    <property type="entry name" value="Acyl-CoA dehydrogenase C-terminal domain-like"/>
    <property type="match status" value="1"/>
</dbReference>
<evidence type="ECO:0000313" key="13">
    <source>
        <dbReference type="Ensembl" id="ENSSTUP00000069226.1"/>
    </source>
</evidence>
<dbReference type="InterPro" id="IPR052547">
    <property type="entry name" value="Mito_Isobutyryl-CoADH"/>
</dbReference>
<dbReference type="PROSITE" id="PS00072">
    <property type="entry name" value="ACYL_COA_DH_1"/>
    <property type="match status" value="1"/>
</dbReference>
<dbReference type="Gene3D" id="2.40.110.10">
    <property type="entry name" value="Butyryl-CoA Dehydrogenase, subunit A, domain 2"/>
    <property type="match status" value="1"/>
</dbReference>
<reference evidence="13" key="1">
    <citation type="submission" date="2025-08" db="UniProtKB">
        <authorList>
            <consortium name="Ensembl"/>
        </authorList>
    </citation>
    <scope>IDENTIFICATION</scope>
</reference>
<keyword evidence="3 9" id="KW-0285">Flavoprotein</keyword>
<proteinExistence type="inferred from homology"/>
<dbReference type="InterPro" id="IPR009075">
    <property type="entry name" value="AcylCo_DH/oxidase_C"/>
</dbReference>
<dbReference type="GO" id="GO:0005739">
    <property type="term" value="C:mitochondrion"/>
    <property type="evidence" value="ECO:0007669"/>
    <property type="project" value="TreeGrafter"/>
</dbReference>
<keyword evidence="4 9" id="KW-0274">FAD</keyword>
<dbReference type="InterPro" id="IPR009100">
    <property type="entry name" value="AcylCoA_DH/oxidase_NM_dom_sf"/>
</dbReference>
<comment type="catalytic activity">
    <reaction evidence="8">
        <text>(2S)-2-methylbutanoyl-CoA + oxidized [electron-transfer flavoprotein] + H(+) = (2E)-2-methylbut-2-enoyl-CoA + reduced [electron-transfer flavoprotein]</text>
        <dbReference type="Rhea" id="RHEA:48256"/>
        <dbReference type="Rhea" id="RHEA-COMP:10685"/>
        <dbReference type="Rhea" id="RHEA-COMP:10686"/>
        <dbReference type="ChEBI" id="CHEBI:15378"/>
        <dbReference type="ChEBI" id="CHEBI:57337"/>
        <dbReference type="ChEBI" id="CHEBI:57692"/>
        <dbReference type="ChEBI" id="CHEBI:58307"/>
        <dbReference type="ChEBI" id="CHEBI:88166"/>
    </reaction>
    <physiologicalReaction direction="left-to-right" evidence="8">
        <dbReference type="Rhea" id="RHEA:48257"/>
    </physiologicalReaction>
</comment>
<name>A0A674BE30_SALTR</name>
<evidence type="ECO:0000256" key="5">
    <source>
        <dbReference type="ARBA" id="ARBA00022946"/>
    </source>
</evidence>
<dbReference type="GO" id="GO:0050660">
    <property type="term" value="F:flavin adenine dinucleotide binding"/>
    <property type="evidence" value="ECO:0007669"/>
    <property type="project" value="InterPro"/>
</dbReference>
<evidence type="ECO:0000259" key="12">
    <source>
        <dbReference type="Pfam" id="PF02771"/>
    </source>
</evidence>
<evidence type="ECO:0000256" key="7">
    <source>
        <dbReference type="ARBA" id="ARBA00039036"/>
    </source>
</evidence>
<evidence type="ECO:0000256" key="4">
    <source>
        <dbReference type="ARBA" id="ARBA00022827"/>
    </source>
</evidence>
<evidence type="ECO:0000256" key="3">
    <source>
        <dbReference type="ARBA" id="ARBA00022630"/>
    </source>
</evidence>
<evidence type="ECO:0000259" key="10">
    <source>
        <dbReference type="Pfam" id="PF00441"/>
    </source>
</evidence>
<dbReference type="FunFam" id="1.20.140.10:FF:000001">
    <property type="entry name" value="Acyl-CoA dehydrogenase"/>
    <property type="match status" value="1"/>
</dbReference>
<dbReference type="GeneTree" id="ENSGT00940000157590"/>
<dbReference type="Pfam" id="PF02770">
    <property type="entry name" value="Acyl-CoA_dh_M"/>
    <property type="match status" value="1"/>
</dbReference>
<dbReference type="Gene3D" id="1.10.540.10">
    <property type="entry name" value="Acyl-CoA dehydrogenase/oxidase, N-terminal domain"/>
    <property type="match status" value="1"/>
</dbReference>
<protein>
    <recommendedName>
        <fullName evidence="7">short-chain 2-methylacyl-CoA dehydrogenase</fullName>
        <ecNumber evidence="7">1.3.8.5</ecNumber>
    </recommendedName>
</protein>
<dbReference type="SUPFAM" id="SSF56645">
    <property type="entry name" value="Acyl-CoA dehydrogenase NM domain-like"/>
    <property type="match status" value="1"/>
</dbReference>
<evidence type="ECO:0000256" key="6">
    <source>
        <dbReference type="ARBA" id="ARBA00023002"/>
    </source>
</evidence>
<dbReference type="InterPro" id="IPR046373">
    <property type="entry name" value="Acyl-CoA_Oxase/DH_mid-dom_sf"/>
</dbReference>
<dbReference type="PANTHER" id="PTHR43831:SF1">
    <property type="entry name" value="ISOBUTYRYL-COA DEHYDROGENASE, MITOCHONDRIAL"/>
    <property type="match status" value="1"/>
</dbReference>
<evidence type="ECO:0000313" key="14">
    <source>
        <dbReference type="Proteomes" id="UP000472277"/>
    </source>
</evidence>
<dbReference type="PANTHER" id="PTHR43831">
    <property type="entry name" value="ISOBUTYRYL-COA DEHYDROGENASE"/>
    <property type="match status" value="1"/>
</dbReference>
<feature type="domain" description="Acyl-CoA dehydrogenase/oxidase N-terminal" evidence="12">
    <location>
        <begin position="45"/>
        <end position="155"/>
    </location>
</feature>
<dbReference type="InterPro" id="IPR006089">
    <property type="entry name" value="Acyl-CoA_DH_CS"/>
</dbReference>
<feature type="domain" description="Acyl-CoA dehydrogenase/oxidase C-terminal" evidence="10">
    <location>
        <begin position="255"/>
        <end position="387"/>
    </location>
</feature>
<keyword evidence="6 9" id="KW-0560">Oxidoreductase</keyword>
<dbReference type="GO" id="GO:0003853">
    <property type="term" value="F:short-chain 2-methyl fatty acyl-CoA dehydrogenase activity"/>
    <property type="evidence" value="ECO:0007669"/>
    <property type="project" value="UniProtKB-EC"/>
</dbReference>
<dbReference type="Pfam" id="PF00441">
    <property type="entry name" value="Acyl-CoA_dh_1"/>
    <property type="match status" value="1"/>
</dbReference>
<keyword evidence="14" id="KW-1185">Reference proteome</keyword>
<dbReference type="InterPro" id="IPR013786">
    <property type="entry name" value="AcylCoA_DH/ox_N"/>
</dbReference>
<organism evidence="13 14">
    <name type="scientific">Salmo trutta</name>
    <name type="common">Brown trout</name>
    <dbReference type="NCBI Taxonomy" id="8032"/>
    <lineage>
        <taxon>Eukaryota</taxon>
        <taxon>Metazoa</taxon>
        <taxon>Chordata</taxon>
        <taxon>Craniata</taxon>
        <taxon>Vertebrata</taxon>
        <taxon>Euteleostomi</taxon>
        <taxon>Actinopterygii</taxon>
        <taxon>Neopterygii</taxon>
        <taxon>Teleostei</taxon>
        <taxon>Protacanthopterygii</taxon>
        <taxon>Salmoniformes</taxon>
        <taxon>Salmonidae</taxon>
        <taxon>Salmoninae</taxon>
        <taxon>Salmo</taxon>
    </lineage>
</organism>
<dbReference type="Proteomes" id="UP000472277">
    <property type="component" value="Chromosome 26"/>
</dbReference>
<sequence length="391" mass="42989">MFKRILVIFPYSTVLSLSYTARLYSVCALRDTILNSLLAAAHGLSDEQKEFQKMAFDFAAHEMSPHMAEWDEKEIFPVETMRKAAQLGFGGIYVQPEVGGSGLSRLDTSVIFEALSTGCVSTTAYISIHNMCNWMIDTFGNTEQREKFCPELCTMDKFASYCLTEPGSGSDAASLLTTAKLEGDHYILNGSKAFISGGGDTDVYIVMCRTGGKGPKGISCVVVEKDTPGLSFGKKEKKVAGVSYINLHWVYLPAASCSLGAAHACVQLARDHLLVRKQFGETLSNNQFLQFKLAEMATKLVASRLLLREAALALQESRSDAVSLCSMAKLFVTDECFNICNQALQMHGGYGYLKDYAVQQFVRDIRVHQILEGTNEVMRMIIARSLLSESG</sequence>